<sequence>MPRVTVTLLCTGSECTFHGLYDPNEHKMRYCQDCTTWFHIQCMEETDSVTPTLPPFIRPLDPSAALPVSPRPRRRRRTQQHLLSLQEPLPIGAATEQDARAPKPFKPTKEMQELARTECRKFRLQAWWTPQDAVMAEMHPVEDYLPDVLMDVLLDDLNAIVDMDSLKTTCLLRCARSSPQ</sequence>
<name>A0ACC1MFN5_9APHY</name>
<evidence type="ECO:0000313" key="2">
    <source>
        <dbReference type="Proteomes" id="UP001144978"/>
    </source>
</evidence>
<accession>A0ACC1MFN5</accession>
<protein>
    <submittedName>
        <fullName evidence="1">Uncharacterized protein</fullName>
    </submittedName>
</protein>
<proteinExistence type="predicted"/>
<gene>
    <name evidence="1" type="ORF">NUW54_g13985</name>
</gene>
<keyword evidence="2" id="KW-1185">Reference proteome</keyword>
<dbReference type="EMBL" id="JANSHE010006866">
    <property type="protein sequence ID" value="KAJ2965832.1"/>
    <property type="molecule type" value="Genomic_DNA"/>
</dbReference>
<dbReference type="Proteomes" id="UP001144978">
    <property type="component" value="Unassembled WGS sequence"/>
</dbReference>
<evidence type="ECO:0000313" key="1">
    <source>
        <dbReference type="EMBL" id="KAJ2965832.1"/>
    </source>
</evidence>
<reference evidence="1" key="1">
    <citation type="submission" date="2022-08" db="EMBL/GenBank/DDBJ databases">
        <title>Genome Sequence of Pycnoporus sanguineus.</title>
        <authorList>
            <person name="Buettner E."/>
        </authorList>
    </citation>
    <scope>NUCLEOTIDE SEQUENCE</scope>
    <source>
        <strain evidence="1">CG-C14</strain>
    </source>
</reference>
<comment type="caution">
    <text evidence="1">The sequence shown here is derived from an EMBL/GenBank/DDBJ whole genome shotgun (WGS) entry which is preliminary data.</text>
</comment>
<organism evidence="1 2">
    <name type="scientific">Trametes sanguinea</name>
    <dbReference type="NCBI Taxonomy" id="158606"/>
    <lineage>
        <taxon>Eukaryota</taxon>
        <taxon>Fungi</taxon>
        <taxon>Dikarya</taxon>
        <taxon>Basidiomycota</taxon>
        <taxon>Agaricomycotina</taxon>
        <taxon>Agaricomycetes</taxon>
        <taxon>Polyporales</taxon>
        <taxon>Polyporaceae</taxon>
        <taxon>Trametes</taxon>
    </lineage>
</organism>